<dbReference type="Proteomes" id="UP000450917">
    <property type="component" value="Unassembled WGS sequence"/>
</dbReference>
<sequence>MFVSPTKGSVTLEDMILDLHAFVQADPDAQYKIVIGTDSHTTRKYTTLITAVIIHRIGRGARFFYSRKNSRPLNDLRTRIYKETELSLELVDVLNRKGMDQLLSQWPLEIHIDIGQQGETKALIQEICGWVTSVGYEARIKPLSFGASSVADRFAE</sequence>
<dbReference type="InterPro" id="IPR007405">
    <property type="entry name" value="Phage_KVP40_Orf299"/>
</dbReference>
<dbReference type="RefSeq" id="WP_127607920.1">
    <property type="nucleotide sequence ID" value="NZ_JARTHJ010000239.1"/>
</dbReference>
<evidence type="ECO:0000313" key="1">
    <source>
        <dbReference type="EMBL" id="MUG70766.1"/>
    </source>
</evidence>
<dbReference type="PANTHER" id="PTHR39961">
    <property type="entry name" value="HYPOTHETICAL CYTOSOLIC PROTEIN"/>
    <property type="match status" value="1"/>
</dbReference>
<dbReference type="EMBL" id="WNZX01000005">
    <property type="protein sequence ID" value="MUG70766.1"/>
    <property type="molecule type" value="Genomic_DNA"/>
</dbReference>
<dbReference type="Pfam" id="PF04308">
    <property type="entry name" value="RNaseH_like"/>
    <property type="match status" value="1"/>
</dbReference>
<gene>
    <name evidence="1" type="ORF">GNP93_08735</name>
</gene>
<dbReference type="PANTHER" id="PTHR39961:SF1">
    <property type="entry name" value="DUF458 DOMAIN-CONTAINING PROTEIN"/>
    <property type="match status" value="1"/>
</dbReference>
<dbReference type="AlphaFoldDB" id="A0A7X3CSH2"/>
<protein>
    <recommendedName>
        <fullName evidence="3">DUF458 domain-containing protein</fullName>
    </recommendedName>
</protein>
<name>A0A7X3CSH2_9BACL</name>
<reference evidence="1 2" key="1">
    <citation type="submission" date="2019-11" db="EMBL/GenBank/DDBJ databases">
        <title>Draft genome sequences of five Paenibacillus species of dairy origin.</title>
        <authorList>
            <person name="Olajide A.M."/>
            <person name="Chen S."/>
            <person name="Lapointe G."/>
        </authorList>
    </citation>
    <scope>NUCLEOTIDE SEQUENCE [LARGE SCALE GENOMIC DNA]</scope>
    <source>
        <strain evidence="1 2">2CS3</strain>
    </source>
</reference>
<organism evidence="1 2">
    <name type="scientific">Paenibacillus validus</name>
    <dbReference type="NCBI Taxonomy" id="44253"/>
    <lineage>
        <taxon>Bacteria</taxon>
        <taxon>Bacillati</taxon>
        <taxon>Bacillota</taxon>
        <taxon>Bacilli</taxon>
        <taxon>Bacillales</taxon>
        <taxon>Paenibacillaceae</taxon>
        <taxon>Paenibacillus</taxon>
    </lineage>
</organism>
<evidence type="ECO:0008006" key="3">
    <source>
        <dbReference type="Google" id="ProtNLM"/>
    </source>
</evidence>
<comment type="caution">
    <text evidence="1">The sequence shown here is derived from an EMBL/GenBank/DDBJ whole genome shotgun (WGS) entry which is preliminary data.</text>
</comment>
<keyword evidence="2" id="KW-1185">Reference proteome</keyword>
<proteinExistence type="predicted"/>
<accession>A0A7X3CSH2</accession>
<evidence type="ECO:0000313" key="2">
    <source>
        <dbReference type="Proteomes" id="UP000450917"/>
    </source>
</evidence>